<keyword evidence="1" id="KW-0812">Transmembrane</keyword>
<protein>
    <submittedName>
        <fullName evidence="2">Glycoprotein</fullName>
    </submittedName>
</protein>
<evidence type="ECO:0000313" key="2">
    <source>
        <dbReference type="EMBL" id="QWT43295.1"/>
    </source>
</evidence>
<feature type="transmembrane region" description="Helical" evidence="1">
    <location>
        <begin position="469"/>
        <end position="490"/>
    </location>
</feature>
<reference evidence="2" key="1">
    <citation type="journal article" date="2021" name="MSphere">
        <title>Diverse RNA Viruses Discovered in Three Parasitoid Wasps of the Rice Weevil Sitophilus oryzae.</title>
        <authorList>
            <person name="Wang F."/>
            <person name="Yuan B."/>
            <person name="Xiao S."/>
            <person name="Zhang J."/>
            <person name="Jia W."/>
            <person name="Fang Q."/>
            <person name="Wang F."/>
            <person name="Song Q."/>
            <person name="Ye G."/>
        </authorList>
    </citation>
    <scope>NUCLEOTIDE SEQUENCE</scope>
</reference>
<keyword evidence="3" id="KW-1185">Reference proteome</keyword>
<evidence type="ECO:0000313" key="3">
    <source>
        <dbReference type="Proteomes" id="UP001265300"/>
    </source>
</evidence>
<evidence type="ECO:0000256" key="1">
    <source>
        <dbReference type="SAM" id="Phobius"/>
    </source>
</evidence>
<dbReference type="EMBL" id="MW864604">
    <property type="protein sequence ID" value="QWT43295.1"/>
    <property type="molecule type" value="Genomic_RNA"/>
</dbReference>
<keyword evidence="1" id="KW-1133">Transmembrane helix</keyword>
<keyword evidence="1" id="KW-0472">Membrane</keyword>
<gene>
    <name evidence="2" type="primary">G</name>
</gene>
<organism evidence="2 3">
    <name type="scientific">Lariophagus distinguendus negative-strand RNA virus 1</name>
    <dbReference type="NCBI Taxonomy" id="2848911"/>
    <lineage>
        <taxon>Viruses</taxon>
        <taxon>Riboviria</taxon>
        <taxon>Orthornavirae</taxon>
        <taxon>Negarnaviricota</taxon>
    </lineage>
</organism>
<dbReference type="Proteomes" id="UP001265300">
    <property type="component" value="Segment"/>
</dbReference>
<name>A0A8F2EGL0_9VIRU</name>
<sequence length="512" mass="57697">MMLFQKVLLAVLVQAVLGVNVVLRELSNPIATHILPPPVCSRSKTKQTLVDAVADVLFLDTSRPIFDGSILWAINVTTECSTSFFGSETKTVIAQFSSPLHPEEIDTLTLTSGEEDLVVDLTIEEKFVCNWPTTSQHSSRRIMMKTVKGYPSLNGGFVADGVTWRKEGAQGLFRHEHRWLKITGQISSACPLFFHFRDRVLVDKTSSSAYILTFPSRELQFSINPTEILDICPFSTSDLFHTNLGFVVGLNISTLHSSPTRKNIGEVGKFYTDLYAGQINFDISALTKTINADMTEIQHQLCLIRRAKWKDIMDRSDTAGLATFCTGDAFAHGFFENGIFYVQVLKSEKVIKPLSSIILKLPNQISTLIDQKWVDIEPVSGILHVPVKRWSLAPPLLLLENGSFVHVASGLIVDSHYKNFHQLALAPLRSESVVVDHFKHIDTSFQDEREIIRRTSVFAELWEWIKIHVWQTFLILMGMVILCCVLRASIRGWCARRSRDHVSPPPTYRPRS</sequence>
<accession>A0A8F2EGL0</accession>
<proteinExistence type="predicted"/>